<feature type="transmembrane region" description="Helical" evidence="5">
    <location>
        <begin position="186"/>
        <end position="211"/>
    </location>
</feature>
<reference evidence="9" key="1">
    <citation type="submission" date="2018-03" db="EMBL/GenBank/DDBJ databases">
        <title>Gramella fulva sp. nov., isolated from a dry surface of tidal flat.</title>
        <authorList>
            <person name="Hwang S.H."/>
            <person name="Hwang W.M."/>
            <person name="Kang K."/>
            <person name="Ahn T.-Y."/>
        </authorList>
    </citation>
    <scope>NUCLEOTIDE SEQUENCE [LARGE SCALE GENOMIC DNA]</scope>
    <source>
        <strain evidence="9">SH35</strain>
    </source>
</reference>
<sequence>MIKDLLSILPQIIVLLTAMASLIFEMLRKASGSLITLIIGLAGASGLAISRLGTVGTAFSKTFRIDDLSLWAVIILCGTGILSALLMRQELKGTNREGTLYSLVAFSTLGSLLLAGSGDLMFLVLGVLINSLGGFAMAAYPKTDKATEGAIKYFVYGSVTGAVMLFGLTYWVGITGTTFIKDLTGITSQAFVLLIGFGGLITGLGYAASLFPFHFWTPDTFEGAPVSVAAFLSVTPKIGAFFALAQVMKDLPPLLDWNLILGILAVLSMTFGNIVALWQKNMLRLMAYSTVAQAGYFLLGIVAINQSGLALSGLIIFSLAYAAMNIGAFAVIQRTGNNIIYFEGLARKRPFMAVAMLVFLLSLVGIPPLAGFAGKFLLFGSAMDAGYTWLAVAAILNSVISLAVYLRIIFPMFYRKEPIYSFPTSGIITSVFTVCFIVTVLVGILLRFLV</sequence>
<dbReference type="AlphaFoldDB" id="A0A2R3Z8E7"/>
<keyword evidence="5" id="KW-0520">NAD</keyword>
<dbReference type="GO" id="GO:0048038">
    <property type="term" value="F:quinone binding"/>
    <property type="evidence" value="ECO:0007669"/>
    <property type="project" value="UniProtKB-KW"/>
</dbReference>
<feature type="transmembrane region" description="Helical" evidence="5">
    <location>
        <begin position="285"/>
        <end position="304"/>
    </location>
</feature>
<feature type="transmembrane region" description="Helical" evidence="5">
    <location>
        <begin position="386"/>
        <end position="406"/>
    </location>
</feature>
<evidence type="ECO:0000256" key="4">
    <source>
        <dbReference type="ARBA" id="ARBA00023136"/>
    </source>
</evidence>
<comment type="similarity">
    <text evidence="5">Belongs to the complex I subunit 2 family.</text>
</comment>
<feature type="transmembrane region" description="Helical" evidence="5">
    <location>
        <begin position="427"/>
        <end position="449"/>
    </location>
</feature>
<feature type="transmembrane region" description="Helical" evidence="5">
    <location>
        <begin position="257"/>
        <end position="278"/>
    </location>
</feature>
<dbReference type="HAMAP" id="MF_00445">
    <property type="entry name" value="NDH1_NuoN_1"/>
    <property type="match status" value="1"/>
</dbReference>
<feature type="transmembrane region" description="Helical" evidence="5">
    <location>
        <begin position="68"/>
        <end position="86"/>
    </location>
</feature>
<dbReference type="RefSeq" id="WP_107013321.1">
    <property type="nucleotide sequence ID" value="NZ_CP028136.1"/>
</dbReference>
<evidence type="ECO:0000256" key="5">
    <source>
        <dbReference type="HAMAP-Rule" id="MF_00445"/>
    </source>
</evidence>
<dbReference type="PANTHER" id="PTHR22773">
    <property type="entry name" value="NADH DEHYDROGENASE"/>
    <property type="match status" value="1"/>
</dbReference>
<organism evidence="8 9">
    <name type="scientific">Christiangramia fulva</name>
    <dbReference type="NCBI Taxonomy" id="2126553"/>
    <lineage>
        <taxon>Bacteria</taxon>
        <taxon>Pseudomonadati</taxon>
        <taxon>Bacteroidota</taxon>
        <taxon>Flavobacteriia</taxon>
        <taxon>Flavobacteriales</taxon>
        <taxon>Flavobacteriaceae</taxon>
        <taxon>Christiangramia</taxon>
    </lineage>
</organism>
<evidence type="ECO:0000256" key="1">
    <source>
        <dbReference type="ARBA" id="ARBA00004127"/>
    </source>
</evidence>
<keyword evidence="5" id="KW-0874">Quinone</keyword>
<feature type="transmembrane region" description="Helical" evidence="5">
    <location>
        <begin position="98"/>
        <end position="115"/>
    </location>
</feature>
<feature type="transmembrane region" description="Helical" evidence="5">
    <location>
        <begin position="34"/>
        <end position="56"/>
    </location>
</feature>
<feature type="transmembrane region" description="Helical" evidence="5">
    <location>
        <begin position="353"/>
        <end position="374"/>
    </location>
</feature>
<feature type="transmembrane region" description="Helical" evidence="5">
    <location>
        <begin position="310"/>
        <end position="332"/>
    </location>
</feature>
<feature type="transmembrane region" description="Helical" evidence="5">
    <location>
        <begin position="121"/>
        <end position="141"/>
    </location>
</feature>
<dbReference type="InterPro" id="IPR010096">
    <property type="entry name" value="NADH-Q_OxRdtase_suN/2"/>
</dbReference>
<comment type="function">
    <text evidence="5">NDH-1 shuttles electrons from NADH, via FMN and iron-sulfur (Fe-S) centers, to quinones in the respiratory chain. The immediate electron acceptor for the enzyme in this species is believed to be a menaquinone. Couples the redox reaction to proton translocation (for every two electrons transferred, four hydrogen ions are translocated across the cytoplasmic membrane), and thus conserves the redox energy in a proton gradient.</text>
</comment>
<accession>A0A2R3Z8E7</accession>
<keyword evidence="5" id="KW-1003">Cell membrane</keyword>
<dbReference type="InterPro" id="IPR001750">
    <property type="entry name" value="ND/Mrp_TM"/>
</dbReference>
<dbReference type="KEGG" id="grs:C7S20_15455"/>
<comment type="subunit">
    <text evidence="5">NDH-1 is composed of 14 different subunits. Subunits NuoA, H, J, K, L, M, N constitute the membrane sector of the complex.</text>
</comment>
<keyword evidence="2 5" id="KW-0812">Transmembrane</keyword>
<dbReference type="GO" id="GO:0012505">
    <property type="term" value="C:endomembrane system"/>
    <property type="evidence" value="ECO:0007669"/>
    <property type="project" value="UniProtKB-SubCell"/>
</dbReference>
<evidence type="ECO:0000313" key="9">
    <source>
        <dbReference type="Proteomes" id="UP000241507"/>
    </source>
</evidence>
<evidence type="ECO:0000256" key="2">
    <source>
        <dbReference type="ARBA" id="ARBA00022692"/>
    </source>
</evidence>
<dbReference type="GO" id="GO:0005886">
    <property type="term" value="C:plasma membrane"/>
    <property type="evidence" value="ECO:0007669"/>
    <property type="project" value="UniProtKB-SubCell"/>
</dbReference>
<dbReference type="EC" id="7.1.1.-" evidence="5"/>
<dbReference type="EMBL" id="CP028136">
    <property type="protein sequence ID" value="AVR46548.1"/>
    <property type="molecule type" value="Genomic_DNA"/>
</dbReference>
<gene>
    <name evidence="5" type="primary">nuoN</name>
    <name evidence="8" type="ORF">C7S20_15455</name>
</gene>
<feature type="transmembrane region" description="Helical" evidence="5">
    <location>
        <begin position="223"/>
        <end position="245"/>
    </location>
</feature>
<feature type="domain" description="NADH:quinone oxidoreductase/Mrp antiporter transmembrane" evidence="7">
    <location>
        <begin position="117"/>
        <end position="401"/>
    </location>
</feature>
<protein>
    <recommendedName>
        <fullName evidence="5">NADH-quinone oxidoreductase subunit N</fullName>
        <ecNumber evidence="5">7.1.1.-</ecNumber>
    </recommendedName>
    <alternativeName>
        <fullName evidence="5">NADH dehydrogenase I subunit N</fullName>
    </alternativeName>
    <alternativeName>
        <fullName evidence="5">NDH-1 subunit N</fullName>
    </alternativeName>
</protein>
<evidence type="ECO:0000259" key="7">
    <source>
        <dbReference type="Pfam" id="PF00361"/>
    </source>
</evidence>
<keyword evidence="5" id="KW-1278">Translocase</keyword>
<keyword evidence="4 5" id="KW-0472">Membrane</keyword>
<comment type="catalytic activity">
    <reaction evidence="5">
        <text>a quinone + NADH + 5 H(+)(in) = a quinol + NAD(+) + 4 H(+)(out)</text>
        <dbReference type="Rhea" id="RHEA:57888"/>
        <dbReference type="ChEBI" id="CHEBI:15378"/>
        <dbReference type="ChEBI" id="CHEBI:24646"/>
        <dbReference type="ChEBI" id="CHEBI:57540"/>
        <dbReference type="ChEBI" id="CHEBI:57945"/>
        <dbReference type="ChEBI" id="CHEBI:132124"/>
    </reaction>
</comment>
<dbReference type="GO" id="GO:0042773">
    <property type="term" value="P:ATP synthesis coupled electron transport"/>
    <property type="evidence" value="ECO:0007669"/>
    <property type="project" value="InterPro"/>
</dbReference>
<dbReference type="Proteomes" id="UP000241507">
    <property type="component" value="Chromosome"/>
</dbReference>
<dbReference type="Pfam" id="PF00361">
    <property type="entry name" value="Proton_antipo_M"/>
    <property type="match status" value="1"/>
</dbReference>
<keyword evidence="9" id="KW-1185">Reference proteome</keyword>
<evidence type="ECO:0000313" key="8">
    <source>
        <dbReference type="EMBL" id="AVR46548.1"/>
    </source>
</evidence>
<keyword evidence="5" id="KW-0813">Transport</keyword>
<dbReference type="GO" id="GO:0008137">
    <property type="term" value="F:NADH dehydrogenase (ubiquinone) activity"/>
    <property type="evidence" value="ECO:0007669"/>
    <property type="project" value="InterPro"/>
</dbReference>
<dbReference type="GO" id="GO:0050136">
    <property type="term" value="F:NADH dehydrogenase (quinone) (non-electrogenic) activity"/>
    <property type="evidence" value="ECO:0007669"/>
    <property type="project" value="UniProtKB-UniRule"/>
</dbReference>
<feature type="transmembrane region" description="Helical" evidence="5">
    <location>
        <begin position="6"/>
        <end position="27"/>
    </location>
</feature>
<feature type="transmembrane region" description="Helical" evidence="5">
    <location>
        <begin position="153"/>
        <end position="174"/>
    </location>
</feature>
<name>A0A2R3Z8E7_9FLAO</name>
<keyword evidence="3 5" id="KW-1133">Transmembrane helix</keyword>
<evidence type="ECO:0000256" key="3">
    <source>
        <dbReference type="ARBA" id="ARBA00022989"/>
    </source>
</evidence>
<comment type="subcellular location">
    <subcellularLocation>
        <location evidence="5">Cell membrane</location>
        <topology evidence="5">Multi-pass membrane protein</topology>
    </subcellularLocation>
    <subcellularLocation>
        <location evidence="1">Endomembrane system</location>
        <topology evidence="1">Multi-pass membrane protein</topology>
    </subcellularLocation>
    <subcellularLocation>
        <location evidence="6">Membrane</location>
        <topology evidence="6">Multi-pass membrane protein</topology>
    </subcellularLocation>
</comment>
<proteinExistence type="inferred from homology"/>
<evidence type="ECO:0000256" key="6">
    <source>
        <dbReference type="RuleBase" id="RU000320"/>
    </source>
</evidence>
<dbReference type="OrthoDB" id="9811718at2"/>